<dbReference type="Pfam" id="PF00665">
    <property type="entry name" value="rve"/>
    <property type="match status" value="1"/>
</dbReference>
<dbReference type="KEGG" id="mym:A176_005267"/>
<dbReference type="STRING" id="1297742.A176_000059"/>
<dbReference type="PANTHER" id="PTHR46889:SF4">
    <property type="entry name" value="TRANSPOSASE INSO FOR INSERTION SEQUENCE ELEMENT IS911B-RELATED"/>
    <property type="match status" value="1"/>
</dbReference>
<evidence type="ECO:0000313" key="6">
    <source>
        <dbReference type="EMBL" id="AKQ66915.1"/>
    </source>
</evidence>
<evidence type="ECO:0000313" key="7">
    <source>
        <dbReference type="EMBL" id="AKQ66917.1"/>
    </source>
</evidence>
<dbReference type="InterPro" id="IPR025948">
    <property type="entry name" value="HTH-like_dom"/>
</dbReference>
<dbReference type="Pfam" id="PF13276">
    <property type="entry name" value="HTH_21"/>
    <property type="match status" value="1"/>
</dbReference>
<dbReference type="NCBIfam" id="NF033516">
    <property type="entry name" value="transpos_IS3"/>
    <property type="match status" value="1"/>
</dbReference>
<dbReference type="EMBL" id="CP012109">
    <property type="protein sequence ID" value="AKQ68222.1"/>
    <property type="molecule type" value="Genomic_DNA"/>
</dbReference>
<dbReference type="KEGG" id="mym:A176_003829"/>
<dbReference type="EMBL" id="CP012109">
    <property type="protein sequence ID" value="AKQ64750.1"/>
    <property type="molecule type" value="Genomic_DNA"/>
</dbReference>
<dbReference type="KEGG" id="mym:A176_005085"/>
<dbReference type="GO" id="GO:0015074">
    <property type="term" value="P:DNA integration"/>
    <property type="evidence" value="ECO:0007669"/>
    <property type="project" value="InterPro"/>
</dbReference>
<dbReference type="GO" id="GO:0003676">
    <property type="term" value="F:nucleic acid binding"/>
    <property type="evidence" value="ECO:0007669"/>
    <property type="project" value="InterPro"/>
</dbReference>
<dbReference type="InterPro" id="IPR050900">
    <property type="entry name" value="Transposase_IS3/IS150/IS904"/>
</dbReference>
<dbReference type="KEGG" id="mym:A176_001662"/>
<dbReference type="Proteomes" id="UP000009026">
    <property type="component" value="Chromosome"/>
</dbReference>
<dbReference type="EMBL" id="CP012109">
    <property type="protein sequence ID" value="AKQ68355.1"/>
    <property type="molecule type" value="Genomic_DNA"/>
</dbReference>
<dbReference type="EMBL" id="CP012109">
    <property type="protein sequence ID" value="AKQ63147.1"/>
    <property type="molecule type" value="Genomic_DNA"/>
</dbReference>
<evidence type="ECO:0000313" key="9">
    <source>
        <dbReference type="EMBL" id="AKQ68222.1"/>
    </source>
</evidence>
<dbReference type="KEGG" id="mym:A176_001720"/>
<dbReference type="InterPro" id="IPR001584">
    <property type="entry name" value="Integrase_cat-core"/>
</dbReference>
<evidence type="ECO:0000313" key="8">
    <source>
        <dbReference type="EMBL" id="AKQ68173.1"/>
    </source>
</evidence>
<dbReference type="PROSITE" id="PS50994">
    <property type="entry name" value="INTEGRASE"/>
    <property type="match status" value="1"/>
</dbReference>
<dbReference type="EMBL" id="CP012109">
    <property type="protein sequence ID" value="AKQ66917.1"/>
    <property type="molecule type" value="Genomic_DNA"/>
</dbReference>
<name>A0A0H4WNT1_9BACT</name>
<organism evidence="5 11">
    <name type="scientific">Pseudomyxococcus hansupus</name>
    <dbReference type="NCBI Taxonomy" id="1297742"/>
    <lineage>
        <taxon>Bacteria</taxon>
        <taxon>Pseudomonadati</taxon>
        <taxon>Myxococcota</taxon>
        <taxon>Myxococcia</taxon>
        <taxon>Myxococcales</taxon>
        <taxon>Cystobacterineae</taxon>
        <taxon>Myxococcaceae</taxon>
        <taxon>Pseudomyxococcus</taxon>
    </lineage>
</organism>
<evidence type="ECO:0000313" key="3">
    <source>
        <dbReference type="EMBL" id="AKQ64750.1"/>
    </source>
</evidence>
<dbReference type="eggNOG" id="COG2801">
    <property type="taxonomic scope" value="Bacteria"/>
</dbReference>
<dbReference type="KEGG" id="mym:A176_000059"/>
<proteinExistence type="predicted"/>
<evidence type="ECO:0000259" key="1">
    <source>
        <dbReference type="PROSITE" id="PS50994"/>
    </source>
</evidence>
<dbReference type="KEGG" id="mym:A176_002038"/>
<dbReference type="PANTHER" id="PTHR46889">
    <property type="entry name" value="TRANSPOSASE INSF FOR INSERTION SEQUENCE IS3B-RELATED"/>
    <property type="match status" value="1"/>
</dbReference>
<dbReference type="AlphaFoldDB" id="A0A0H4WNT1"/>
<accession>A0A0H4WNT1</accession>
<gene>
    <name evidence="2" type="ORF">A176_000059</name>
    <name evidence="3" type="ORF">A176_001662</name>
    <name evidence="4" type="ORF">A176_001720</name>
    <name evidence="5" type="ORF">A176_002038</name>
    <name evidence="6" type="ORF">A176_003827</name>
    <name evidence="7" type="ORF">A176_003829</name>
    <name evidence="8" type="ORF">A176_005085</name>
    <name evidence="9" type="ORF">A176_005134</name>
    <name evidence="10" type="ORF">A176_005267</name>
</gene>
<keyword evidence="11" id="KW-1185">Reference proteome</keyword>
<reference evidence="5 11" key="1">
    <citation type="journal article" date="2016" name="PLoS ONE">
        <title>Complete Genome Sequence and Comparative Genomics of a Novel Myxobacterium Myxococcus hansupus.</title>
        <authorList>
            <person name="Sharma G."/>
            <person name="Narwani T."/>
            <person name="Subramanian S."/>
        </authorList>
    </citation>
    <scope>NUCLEOTIDE SEQUENCE [LARGE SCALE GENOMIC DNA]</scope>
    <source>
        <strain evidence="11">mixupus</strain>
        <strain evidence="5">Mixupus</strain>
    </source>
</reference>
<dbReference type="Pfam" id="PF13333">
    <property type="entry name" value="rve_2"/>
    <property type="match status" value="1"/>
</dbReference>
<evidence type="ECO:0000313" key="5">
    <source>
        <dbReference type="EMBL" id="AKQ65126.1"/>
    </source>
</evidence>
<evidence type="ECO:0000313" key="2">
    <source>
        <dbReference type="EMBL" id="AKQ63147.1"/>
    </source>
</evidence>
<dbReference type="Gene3D" id="3.30.420.10">
    <property type="entry name" value="Ribonuclease H-like superfamily/Ribonuclease H"/>
    <property type="match status" value="1"/>
</dbReference>
<evidence type="ECO:0000313" key="10">
    <source>
        <dbReference type="EMBL" id="AKQ68355.1"/>
    </source>
</evidence>
<dbReference type="EMBL" id="CP012109">
    <property type="protein sequence ID" value="AKQ66915.1"/>
    <property type="molecule type" value="Genomic_DNA"/>
</dbReference>
<evidence type="ECO:0000313" key="4">
    <source>
        <dbReference type="EMBL" id="AKQ64808.1"/>
    </source>
</evidence>
<feature type="domain" description="Integrase catalytic" evidence="1">
    <location>
        <begin position="119"/>
        <end position="283"/>
    </location>
</feature>
<dbReference type="InterPro" id="IPR048020">
    <property type="entry name" value="Transpos_IS3"/>
</dbReference>
<dbReference type="EMBL" id="CP012109">
    <property type="protein sequence ID" value="AKQ68173.1"/>
    <property type="molecule type" value="Genomic_DNA"/>
</dbReference>
<dbReference type="KEGG" id="mym:A176_003827"/>
<dbReference type="KEGG" id="mym:A176_005134"/>
<dbReference type="PATRIC" id="fig|1297742.4.peg.1683"/>
<sequence>MKFSFIHAKKALFPVAVLCRHLGVSRSGYYAWAARPECERKQRDRALHLEVAAVHQESRGTYGAPRVHAELKARGQRVARKRVARLMRQAGLRGRARRRFVRTTDSAHHHPVAPNTLERNFQPGQLHRTWVGDITYVWTDEGWLYLAVLLDLFSRKVVGWAMGERIDRGLVLRALDMALLSRPAPQLHHSDRGSQYASEDYRRLLEEHGIGCSMSRKGNCWDNAVAESFFSTLKLELVYVTRFKTREAAKQSLFEYIEVFYNRKRRHSALGYVCPAEYERMAETKRLAA</sequence>
<evidence type="ECO:0000313" key="11">
    <source>
        <dbReference type="Proteomes" id="UP000009026"/>
    </source>
</evidence>
<dbReference type="InterPro" id="IPR012337">
    <property type="entry name" value="RNaseH-like_sf"/>
</dbReference>
<dbReference type="EMBL" id="CP012109">
    <property type="protein sequence ID" value="AKQ64808.1"/>
    <property type="molecule type" value="Genomic_DNA"/>
</dbReference>
<protein>
    <submittedName>
        <fullName evidence="5">Mobile element protein</fullName>
    </submittedName>
</protein>
<dbReference type="EMBL" id="CP012109">
    <property type="protein sequence ID" value="AKQ65126.1"/>
    <property type="molecule type" value="Genomic_DNA"/>
</dbReference>
<dbReference type="SUPFAM" id="SSF53098">
    <property type="entry name" value="Ribonuclease H-like"/>
    <property type="match status" value="1"/>
</dbReference>
<dbReference type="InterPro" id="IPR036397">
    <property type="entry name" value="RNaseH_sf"/>
</dbReference>